<protein>
    <submittedName>
        <fullName evidence="1">Uncharacterized protein</fullName>
    </submittedName>
</protein>
<dbReference type="EMBL" id="UGRU01000001">
    <property type="protein sequence ID" value="SUA43656.1"/>
    <property type="molecule type" value="Genomic_DNA"/>
</dbReference>
<evidence type="ECO:0000313" key="1">
    <source>
        <dbReference type="EMBL" id="SUA43656.1"/>
    </source>
</evidence>
<organism evidence="1 2">
    <name type="scientific">Nocardia africana</name>
    <dbReference type="NCBI Taxonomy" id="134964"/>
    <lineage>
        <taxon>Bacteria</taxon>
        <taxon>Bacillati</taxon>
        <taxon>Actinomycetota</taxon>
        <taxon>Actinomycetes</taxon>
        <taxon>Mycobacteriales</taxon>
        <taxon>Nocardiaceae</taxon>
        <taxon>Nocardia</taxon>
    </lineage>
</organism>
<proteinExistence type="predicted"/>
<evidence type="ECO:0000313" key="2">
    <source>
        <dbReference type="Proteomes" id="UP000255082"/>
    </source>
</evidence>
<sequence>MWVLFLLTVGLLVLTVALVRLPLRGEARRRDRRS</sequence>
<name>A0A378WQV7_9NOCA</name>
<accession>A0A378WQV7</accession>
<dbReference type="AlphaFoldDB" id="A0A378WQV7"/>
<dbReference type="Proteomes" id="UP000255082">
    <property type="component" value="Unassembled WGS sequence"/>
</dbReference>
<gene>
    <name evidence="1" type="ORF">NCTC13184_03025</name>
</gene>
<reference evidence="1 2" key="1">
    <citation type="submission" date="2018-06" db="EMBL/GenBank/DDBJ databases">
        <authorList>
            <consortium name="Pathogen Informatics"/>
            <person name="Doyle S."/>
        </authorList>
    </citation>
    <scope>NUCLEOTIDE SEQUENCE [LARGE SCALE GENOMIC DNA]</scope>
    <source>
        <strain evidence="1 2">NCTC13184</strain>
    </source>
</reference>